<protein>
    <recommendedName>
        <fullName evidence="3">3-isopropylmalate dehydrogenase</fullName>
    </recommendedName>
</protein>
<dbReference type="RefSeq" id="WP_055153783.1">
    <property type="nucleotide sequence ID" value="NZ_CYZU01000026.1"/>
</dbReference>
<evidence type="ECO:0000313" key="1">
    <source>
        <dbReference type="EMBL" id="CUO64976.1"/>
    </source>
</evidence>
<sequence>MNDQMLQWHPIFGTAIQLNTAEEAETITFQTELGLNKMPMRIDLVLIKKDKEPLKKDFGRILRGHNIFEYKSPGDTLNIDDFYKTYAYACFYKANTEHVDEISAQDITISFVCSQYPREMSKKLKKERNITIGQVSSGIYYLRGDPIPMQLILIPQLPYKENLWLSSLRTDLVPGEHLDMLMEDYQKHKHSKDYQAMMDVIVRANHNTFEEVKDMCEALHELFAEDVQKEVAKFTNLIALDVIEQVTEDVTEEVTEQVTKQVTEQVTKQVTEQVTEQVTKQVTQDVMRQDILLFVQALTDDGYTDEVIASRLRKYFSLTEEDIRYYLQAEQL</sequence>
<dbReference type="EMBL" id="CYZU01000026">
    <property type="protein sequence ID" value="CUO64976.1"/>
    <property type="molecule type" value="Genomic_DNA"/>
</dbReference>
<evidence type="ECO:0008006" key="3">
    <source>
        <dbReference type="Google" id="ProtNLM"/>
    </source>
</evidence>
<name>A0A174GVA0_9FIRM</name>
<dbReference type="Proteomes" id="UP000095544">
    <property type="component" value="Unassembled WGS sequence"/>
</dbReference>
<dbReference type="AlphaFoldDB" id="A0A174GVA0"/>
<gene>
    <name evidence="1" type="ORF">ERS852491_02853</name>
</gene>
<reference evidence="1 2" key="1">
    <citation type="submission" date="2015-09" db="EMBL/GenBank/DDBJ databases">
        <authorList>
            <consortium name="Pathogen Informatics"/>
        </authorList>
    </citation>
    <scope>NUCLEOTIDE SEQUENCE [LARGE SCALE GENOMIC DNA]</scope>
    <source>
        <strain evidence="1 2">2789STDY5834876</strain>
    </source>
</reference>
<proteinExistence type="predicted"/>
<dbReference type="OrthoDB" id="1976094at2"/>
<organism evidence="1 2">
    <name type="scientific">Faecalicatena contorta</name>
    <dbReference type="NCBI Taxonomy" id="39482"/>
    <lineage>
        <taxon>Bacteria</taxon>
        <taxon>Bacillati</taxon>
        <taxon>Bacillota</taxon>
        <taxon>Clostridia</taxon>
        <taxon>Lachnospirales</taxon>
        <taxon>Lachnospiraceae</taxon>
        <taxon>Faecalicatena</taxon>
    </lineage>
</organism>
<dbReference type="STRING" id="39482.ERS852491_02853"/>
<accession>A0A174GVA0</accession>
<evidence type="ECO:0000313" key="2">
    <source>
        <dbReference type="Proteomes" id="UP000095544"/>
    </source>
</evidence>